<accession>A0A9P6E1I1</accession>
<dbReference type="PANTHER" id="PTHR38048">
    <property type="entry name" value="EXPRESSED PROTEIN"/>
    <property type="match status" value="1"/>
</dbReference>
<dbReference type="InterPro" id="IPR053206">
    <property type="entry name" value="Dimeric_xanthone_biosynth"/>
</dbReference>
<protein>
    <recommendedName>
        <fullName evidence="3">Hemerythrin</fullName>
    </recommendedName>
</protein>
<proteinExistence type="predicted"/>
<gene>
    <name evidence="1" type="ORF">BS47DRAFT_1337078</name>
</gene>
<dbReference type="Proteomes" id="UP000886523">
    <property type="component" value="Unassembled WGS sequence"/>
</dbReference>
<dbReference type="EMBL" id="MU128918">
    <property type="protein sequence ID" value="KAF9519323.1"/>
    <property type="molecule type" value="Genomic_DNA"/>
</dbReference>
<evidence type="ECO:0008006" key="3">
    <source>
        <dbReference type="Google" id="ProtNLM"/>
    </source>
</evidence>
<name>A0A9P6E1I1_9AGAM</name>
<comment type="caution">
    <text evidence="1">The sequence shown here is derived from an EMBL/GenBank/DDBJ whole genome shotgun (WGS) entry which is preliminary data.</text>
</comment>
<keyword evidence="2" id="KW-1185">Reference proteome</keyword>
<reference evidence="1" key="1">
    <citation type="journal article" date="2020" name="Nat. Commun.">
        <title>Large-scale genome sequencing of mycorrhizal fungi provides insights into the early evolution of symbiotic traits.</title>
        <authorList>
            <person name="Miyauchi S."/>
            <person name="Kiss E."/>
            <person name="Kuo A."/>
            <person name="Drula E."/>
            <person name="Kohler A."/>
            <person name="Sanchez-Garcia M."/>
            <person name="Morin E."/>
            <person name="Andreopoulos B."/>
            <person name="Barry K.W."/>
            <person name="Bonito G."/>
            <person name="Buee M."/>
            <person name="Carver A."/>
            <person name="Chen C."/>
            <person name="Cichocki N."/>
            <person name="Clum A."/>
            <person name="Culley D."/>
            <person name="Crous P.W."/>
            <person name="Fauchery L."/>
            <person name="Girlanda M."/>
            <person name="Hayes R.D."/>
            <person name="Keri Z."/>
            <person name="LaButti K."/>
            <person name="Lipzen A."/>
            <person name="Lombard V."/>
            <person name="Magnuson J."/>
            <person name="Maillard F."/>
            <person name="Murat C."/>
            <person name="Nolan M."/>
            <person name="Ohm R.A."/>
            <person name="Pangilinan J."/>
            <person name="Pereira M.F."/>
            <person name="Perotto S."/>
            <person name="Peter M."/>
            <person name="Pfister S."/>
            <person name="Riley R."/>
            <person name="Sitrit Y."/>
            <person name="Stielow J.B."/>
            <person name="Szollosi G."/>
            <person name="Zifcakova L."/>
            <person name="Stursova M."/>
            <person name="Spatafora J.W."/>
            <person name="Tedersoo L."/>
            <person name="Vaario L.M."/>
            <person name="Yamada A."/>
            <person name="Yan M."/>
            <person name="Wang P."/>
            <person name="Xu J."/>
            <person name="Bruns T."/>
            <person name="Baldrian P."/>
            <person name="Vilgalys R."/>
            <person name="Dunand C."/>
            <person name="Henrissat B."/>
            <person name="Grigoriev I.V."/>
            <person name="Hibbett D."/>
            <person name="Nagy L.G."/>
            <person name="Martin F.M."/>
        </authorList>
    </citation>
    <scope>NUCLEOTIDE SEQUENCE</scope>
    <source>
        <strain evidence="1">UP504</strain>
    </source>
</reference>
<dbReference type="OrthoDB" id="58416at2759"/>
<dbReference type="AlphaFoldDB" id="A0A9P6E1I1"/>
<evidence type="ECO:0000313" key="1">
    <source>
        <dbReference type="EMBL" id="KAF9519323.1"/>
    </source>
</evidence>
<dbReference type="PANTHER" id="PTHR38048:SF2">
    <property type="entry name" value="HEMERYTHRIN-LIKE DOMAIN-CONTAINING PROTEIN"/>
    <property type="match status" value="1"/>
</dbReference>
<organism evidence="1 2">
    <name type="scientific">Hydnum rufescens UP504</name>
    <dbReference type="NCBI Taxonomy" id="1448309"/>
    <lineage>
        <taxon>Eukaryota</taxon>
        <taxon>Fungi</taxon>
        <taxon>Dikarya</taxon>
        <taxon>Basidiomycota</taxon>
        <taxon>Agaricomycotina</taxon>
        <taxon>Agaricomycetes</taxon>
        <taxon>Cantharellales</taxon>
        <taxon>Hydnaceae</taxon>
        <taxon>Hydnum</taxon>
    </lineage>
</organism>
<evidence type="ECO:0000313" key="2">
    <source>
        <dbReference type="Proteomes" id="UP000886523"/>
    </source>
</evidence>
<sequence length="180" mass="20663">MISHHHHWEETKYYPMFRAEFNSASIVAEHKLFHDGIAKVENYLTSCLTIGDTWGYGQVVTASRKRLAVDPIAFDGRHLRDIIDTFVVALLQHLQNEITYLRPEAIRGSGMNAAEMASINDATTKHFAGQPKTTLHVYAVLHTPPTSDFPPTPPLLKSFFVPYVLYGFHRQWWQFAPRRK</sequence>